<name>A0AC60QD62_IXOPE</name>
<sequence length="204" mass="22367">MMKVKWPVHGNAGRCLMEEALHQAHPGRQCRSVSFDDGSRRVIATDLDPEVDPRMLKPTTGRVPTPRPSKTECNAREADDSCDSTPSRPESSTSRGSVSSAASESAPKDPGQLNPELLMMRLTLGCAAALAADLSDKEPVLRERGEGVQLPDNPRLPEKQEPKVLEEDMSNGNLVSVAVEETSTASLMDRSRLRRWTSFLPNNY</sequence>
<keyword evidence="2" id="KW-1185">Reference proteome</keyword>
<protein>
    <submittedName>
        <fullName evidence="1">Uncharacterized protein</fullName>
    </submittedName>
</protein>
<proteinExistence type="predicted"/>
<accession>A0AC60QD62</accession>
<dbReference type="EMBL" id="JABSTQ010009181">
    <property type="protein sequence ID" value="KAG0432051.1"/>
    <property type="molecule type" value="Genomic_DNA"/>
</dbReference>
<evidence type="ECO:0000313" key="1">
    <source>
        <dbReference type="EMBL" id="KAG0432051.1"/>
    </source>
</evidence>
<organism evidence="1 2">
    <name type="scientific">Ixodes persulcatus</name>
    <name type="common">Taiga tick</name>
    <dbReference type="NCBI Taxonomy" id="34615"/>
    <lineage>
        <taxon>Eukaryota</taxon>
        <taxon>Metazoa</taxon>
        <taxon>Ecdysozoa</taxon>
        <taxon>Arthropoda</taxon>
        <taxon>Chelicerata</taxon>
        <taxon>Arachnida</taxon>
        <taxon>Acari</taxon>
        <taxon>Parasitiformes</taxon>
        <taxon>Ixodida</taxon>
        <taxon>Ixodoidea</taxon>
        <taxon>Ixodidae</taxon>
        <taxon>Ixodinae</taxon>
        <taxon>Ixodes</taxon>
    </lineage>
</organism>
<comment type="caution">
    <text evidence="1">The sequence shown here is derived from an EMBL/GenBank/DDBJ whole genome shotgun (WGS) entry which is preliminary data.</text>
</comment>
<gene>
    <name evidence="1" type="ORF">HPB47_021240</name>
</gene>
<reference evidence="1 2" key="1">
    <citation type="journal article" date="2020" name="Cell">
        <title>Large-Scale Comparative Analyses of Tick Genomes Elucidate Their Genetic Diversity and Vector Capacities.</title>
        <authorList>
            <consortium name="Tick Genome and Microbiome Consortium (TIGMIC)"/>
            <person name="Jia N."/>
            <person name="Wang J."/>
            <person name="Shi W."/>
            <person name="Du L."/>
            <person name="Sun Y."/>
            <person name="Zhan W."/>
            <person name="Jiang J.F."/>
            <person name="Wang Q."/>
            <person name="Zhang B."/>
            <person name="Ji P."/>
            <person name="Bell-Sakyi L."/>
            <person name="Cui X.M."/>
            <person name="Yuan T.T."/>
            <person name="Jiang B.G."/>
            <person name="Yang W.F."/>
            <person name="Lam T.T."/>
            <person name="Chang Q.C."/>
            <person name="Ding S.J."/>
            <person name="Wang X.J."/>
            <person name="Zhu J.G."/>
            <person name="Ruan X.D."/>
            <person name="Zhao L."/>
            <person name="Wei J.T."/>
            <person name="Ye R.Z."/>
            <person name="Que T.C."/>
            <person name="Du C.H."/>
            <person name="Zhou Y.H."/>
            <person name="Cheng J.X."/>
            <person name="Dai P.F."/>
            <person name="Guo W.B."/>
            <person name="Han X.H."/>
            <person name="Huang E.J."/>
            <person name="Li L.F."/>
            <person name="Wei W."/>
            <person name="Gao Y.C."/>
            <person name="Liu J.Z."/>
            <person name="Shao H.Z."/>
            <person name="Wang X."/>
            <person name="Wang C.C."/>
            <person name="Yang T.C."/>
            <person name="Huo Q.B."/>
            <person name="Li W."/>
            <person name="Chen H.Y."/>
            <person name="Chen S.E."/>
            <person name="Zhou L.G."/>
            <person name="Ni X.B."/>
            <person name="Tian J.H."/>
            <person name="Sheng Y."/>
            <person name="Liu T."/>
            <person name="Pan Y.S."/>
            <person name="Xia L.Y."/>
            <person name="Li J."/>
            <person name="Zhao F."/>
            <person name="Cao W.C."/>
        </authorList>
    </citation>
    <scope>NUCLEOTIDE SEQUENCE [LARGE SCALE GENOMIC DNA]</scope>
    <source>
        <strain evidence="1">Iper-2018</strain>
    </source>
</reference>
<dbReference type="Proteomes" id="UP000805193">
    <property type="component" value="Unassembled WGS sequence"/>
</dbReference>
<evidence type="ECO:0000313" key="2">
    <source>
        <dbReference type="Proteomes" id="UP000805193"/>
    </source>
</evidence>